<evidence type="ECO:0000256" key="3">
    <source>
        <dbReference type="ARBA" id="ARBA00022946"/>
    </source>
</evidence>
<reference evidence="7 8" key="1">
    <citation type="journal article" date="2016" name="Sci. Rep.">
        <title>Penicillium arizonense, a new, genome sequenced fungal species, reveals a high chemical diversity in secreted metabolites.</title>
        <authorList>
            <person name="Grijseels S."/>
            <person name="Nielsen J.C."/>
            <person name="Randelovic M."/>
            <person name="Nielsen J."/>
            <person name="Nielsen K.F."/>
            <person name="Workman M."/>
            <person name="Frisvad J.C."/>
        </authorList>
    </citation>
    <scope>NUCLEOTIDE SEQUENCE [LARGE SCALE GENOMIC DNA]</scope>
    <source>
        <strain evidence="7 8">CBS 141311</strain>
    </source>
</reference>
<keyword evidence="4" id="KW-0496">Mitochondrion</keyword>
<evidence type="ECO:0000259" key="6">
    <source>
        <dbReference type="Pfam" id="PF00472"/>
    </source>
</evidence>
<dbReference type="Pfam" id="PF00472">
    <property type="entry name" value="RF-1"/>
    <property type="match status" value="1"/>
</dbReference>
<organism evidence="7 8">
    <name type="scientific">Penicillium arizonense</name>
    <dbReference type="NCBI Taxonomy" id="1835702"/>
    <lineage>
        <taxon>Eukaryota</taxon>
        <taxon>Fungi</taxon>
        <taxon>Dikarya</taxon>
        <taxon>Ascomycota</taxon>
        <taxon>Pezizomycotina</taxon>
        <taxon>Eurotiomycetes</taxon>
        <taxon>Eurotiomycetidae</taxon>
        <taxon>Eurotiales</taxon>
        <taxon>Aspergillaceae</taxon>
        <taxon>Penicillium</taxon>
    </lineage>
</organism>
<evidence type="ECO:0000256" key="1">
    <source>
        <dbReference type="ARBA" id="ARBA00004173"/>
    </source>
</evidence>
<evidence type="ECO:0000313" key="7">
    <source>
        <dbReference type="EMBL" id="OGE51101.1"/>
    </source>
</evidence>
<evidence type="ECO:0000256" key="4">
    <source>
        <dbReference type="ARBA" id="ARBA00023128"/>
    </source>
</evidence>
<name>A0A1F5LDT9_PENAI</name>
<dbReference type="EMBL" id="LXJU01000014">
    <property type="protein sequence ID" value="OGE51101.1"/>
    <property type="molecule type" value="Genomic_DNA"/>
</dbReference>
<proteinExistence type="inferred from homology"/>
<dbReference type="OrthoDB" id="277888at2759"/>
<dbReference type="FunFam" id="3.30.160.20:FF:000065">
    <property type="entry name" value="Peptidyl-tRNA hydrolase domain protein"/>
    <property type="match status" value="1"/>
</dbReference>
<protein>
    <recommendedName>
        <fullName evidence="6">Prokaryotic-type class I peptide chain release factors domain-containing protein</fullName>
    </recommendedName>
</protein>
<keyword evidence="8" id="KW-1185">Reference proteome</keyword>
<dbReference type="GeneID" id="34578364"/>
<dbReference type="AlphaFoldDB" id="A0A1F5LDT9"/>
<accession>A0A1F5LDT9</accession>
<dbReference type="GO" id="GO:0005739">
    <property type="term" value="C:mitochondrion"/>
    <property type="evidence" value="ECO:0007669"/>
    <property type="project" value="UniProtKB-SubCell"/>
</dbReference>
<dbReference type="SUPFAM" id="SSF75620">
    <property type="entry name" value="Release factor"/>
    <property type="match status" value="1"/>
</dbReference>
<sequence length="215" mass="23538">MPNFAILPYRLSANLNLDNFTSNVLQTATMLPRLRGLASQIATQTRLFSQTPTTPAKNLPPRLKINDADLTISYLKGTGPGGQKINKTNSACQISHKPSGVVIKCQATRSRAQNEKIARSLLADRVEALLKGDQSRVAIKAEAARKKKASKLKKTRRKYRELEGKEGDADGNGKVMVEEEIPEGEGEVGVQGKEEKEVEVETRIVEESKRSGKGV</sequence>
<keyword evidence="3" id="KW-0809">Transit peptide</keyword>
<dbReference type="STRING" id="1835702.A0A1F5LDT9"/>
<dbReference type="Gene3D" id="3.30.160.20">
    <property type="match status" value="1"/>
</dbReference>
<dbReference type="InterPro" id="IPR000352">
    <property type="entry name" value="Pep_chain_release_fac_I"/>
</dbReference>
<dbReference type="RefSeq" id="XP_022486546.1">
    <property type="nucleotide sequence ID" value="XM_022633630.1"/>
</dbReference>
<feature type="compositionally biased region" description="Basic residues" evidence="5">
    <location>
        <begin position="148"/>
        <end position="159"/>
    </location>
</feature>
<dbReference type="GO" id="GO:0003747">
    <property type="term" value="F:translation release factor activity"/>
    <property type="evidence" value="ECO:0007669"/>
    <property type="project" value="InterPro"/>
</dbReference>
<comment type="caution">
    <text evidence="7">The sequence shown here is derived from an EMBL/GenBank/DDBJ whole genome shotgun (WGS) entry which is preliminary data.</text>
</comment>
<evidence type="ECO:0000256" key="2">
    <source>
        <dbReference type="ARBA" id="ARBA00010835"/>
    </source>
</evidence>
<dbReference type="PANTHER" id="PTHR46203:SF1">
    <property type="entry name" value="MITOCHONDRIAL TRANSLATION RELEASE FACTOR IN RESCUE"/>
    <property type="match status" value="1"/>
</dbReference>
<feature type="region of interest" description="Disordered" evidence="5">
    <location>
        <begin position="148"/>
        <end position="215"/>
    </location>
</feature>
<dbReference type="PANTHER" id="PTHR46203">
    <property type="entry name" value="PROBABLE PEPTIDE CHAIN RELEASE FACTOR C12ORF65"/>
    <property type="match status" value="1"/>
</dbReference>
<dbReference type="InterPro" id="IPR052405">
    <property type="entry name" value="Mito_Transl_Release_Factor"/>
</dbReference>
<dbReference type="Proteomes" id="UP000177622">
    <property type="component" value="Unassembled WGS sequence"/>
</dbReference>
<dbReference type="GO" id="GO:0032543">
    <property type="term" value="P:mitochondrial translation"/>
    <property type="evidence" value="ECO:0007669"/>
    <property type="project" value="UniProtKB-ARBA"/>
</dbReference>
<comment type="subcellular location">
    <subcellularLocation>
        <location evidence="1">Mitochondrion</location>
    </subcellularLocation>
</comment>
<comment type="similarity">
    <text evidence="2">Belongs to the prokaryotic/mitochondrial release factor family.</text>
</comment>
<gene>
    <name evidence="7" type="ORF">PENARI_c014G11446</name>
</gene>
<feature type="compositionally biased region" description="Basic and acidic residues" evidence="5">
    <location>
        <begin position="192"/>
        <end position="215"/>
    </location>
</feature>
<feature type="domain" description="Prokaryotic-type class I peptide chain release factors" evidence="6">
    <location>
        <begin position="63"/>
        <end position="160"/>
    </location>
</feature>
<evidence type="ECO:0000256" key="5">
    <source>
        <dbReference type="SAM" id="MobiDB-lite"/>
    </source>
</evidence>
<dbReference type="InterPro" id="IPR045853">
    <property type="entry name" value="Pep_chain_release_fac_I_sf"/>
</dbReference>
<evidence type="ECO:0000313" key="8">
    <source>
        <dbReference type="Proteomes" id="UP000177622"/>
    </source>
</evidence>